<proteinExistence type="inferred from homology"/>
<evidence type="ECO:0000256" key="5">
    <source>
        <dbReference type="ARBA" id="ARBA00023016"/>
    </source>
</evidence>
<comment type="caution">
    <text evidence="14">The sequence shown here is derived from an EMBL/GenBank/DDBJ whole genome shotgun (WGS) entry which is preliminary data.</text>
</comment>
<name>E7FU48_ERYRH</name>
<evidence type="ECO:0000256" key="12">
    <source>
        <dbReference type="RuleBase" id="RU004478"/>
    </source>
</evidence>
<dbReference type="InterPro" id="IPR000740">
    <property type="entry name" value="GrpE"/>
</dbReference>
<keyword evidence="4 10" id="KW-0963">Cytoplasm</keyword>
<feature type="compositionally biased region" description="Acidic residues" evidence="13">
    <location>
        <begin position="11"/>
        <end position="31"/>
    </location>
</feature>
<dbReference type="PANTHER" id="PTHR21237">
    <property type="entry name" value="GRPE PROTEIN"/>
    <property type="match status" value="1"/>
</dbReference>
<dbReference type="PRINTS" id="PR00773">
    <property type="entry name" value="GRPEPROTEIN"/>
</dbReference>
<evidence type="ECO:0000256" key="6">
    <source>
        <dbReference type="ARBA" id="ARBA00023186"/>
    </source>
</evidence>
<gene>
    <name evidence="10 14" type="primary">grpE</name>
    <name evidence="14" type="ORF">HMPREF0357_10154</name>
</gene>
<evidence type="ECO:0000256" key="3">
    <source>
        <dbReference type="ARBA" id="ARBA00011738"/>
    </source>
</evidence>
<dbReference type="GO" id="GO:0051087">
    <property type="term" value="F:protein-folding chaperone binding"/>
    <property type="evidence" value="ECO:0007669"/>
    <property type="project" value="InterPro"/>
</dbReference>
<dbReference type="CDD" id="cd00446">
    <property type="entry name" value="GrpE"/>
    <property type="match status" value="1"/>
</dbReference>
<feature type="region of interest" description="Disordered" evidence="13">
    <location>
        <begin position="1"/>
        <end position="49"/>
    </location>
</feature>
<protein>
    <recommendedName>
        <fullName evidence="8 10">Protein GrpE</fullName>
    </recommendedName>
    <alternativeName>
        <fullName evidence="9 10">HSP-70 cofactor</fullName>
    </alternativeName>
</protein>
<dbReference type="InterPro" id="IPR013805">
    <property type="entry name" value="GrpE_CC"/>
</dbReference>
<evidence type="ECO:0000313" key="14">
    <source>
        <dbReference type="EMBL" id="EFY09359.1"/>
    </source>
</evidence>
<evidence type="ECO:0000256" key="10">
    <source>
        <dbReference type="HAMAP-Rule" id="MF_01151"/>
    </source>
</evidence>
<comment type="function">
    <text evidence="7 10 11">Participates actively in the response to hyperosmotic and heat shock by preventing the aggregation of stress-denatured proteins, in association with DnaK and GrpE. It is the nucleotide exchange factor for DnaK and may function as a thermosensor. Unfolded proteins bind initially to DnaJ; upon interaction with the DnaJ-bound protein, DnaK hydrolyzes its bound ATP, resulting in the formation of a stable complex. GrpE releases ADP from DnaK; ATP binding to DnaK triggers the release of the substrate protein, thus completing the reaction cycle. Several rounds of ATP-dependent interactions between DnaJ, DnaK and GrpE are required for fully efficient folding.</text>
</comment>
<dbReference type="PROSITE" id="PS01071">
    <property type="entry name" value="GRPE"/>
    <property type="match status" value="1"/>
</dbReference>
<evidence type="ECO:0000256" key="1">
    <source>
        <dbReference type="ARBA" id="ARBA00004496"/>
    </source>
</evidence>
<evidence type="ECO:0000256" key="11">
    <source>
        <dbReference type="RuleBase" id="RU000639"/>
    </source>
</evidence>
<dbReference type="GO" id="GO:0006457">
    <property type="term" value="P:protein folding"/>
    <property type="evidence" value="ECO:0007669"/>
    <property type="project" value="InterPro"/>
</dbReference>
<evidence type="ECO:0000256" key="8">
    <source>
        <dbReference type="ARBA" id="ARBA00072274"/>
    </source>
</evidence>
<keyword evidence="15" id="KW-1185">Reference proteome</keyword>
<dbReference type="GO" id="GO:0051082">
    <property type="term" value="F:unfolded protein binding"/>
    <property type="evidence" value="ECO:0007669"/>
    <property type="project" value="TreeGrafter"/>
</dbReference>
<dbReference type="Gene3D" id="2.30.22.10">
    <property type="entry name" value="Head domain of nucleotide exchange factor GrpE"/>
    <property type="match status" value="1"/>
</dbReference>
<dbReference type="FunFam" id="2.30.22.10:FF:000001">
    <property type="entry name" value="Protein GrpE"/>
    <property type="match status" value="1"/>
</dbReference>
<evidence type="ECO:0000256" key="4">
    <source>
        <dbReference type="ARBA" id="ARBA00022490"/>
    </source>
</evidence>
<dbReference type="Gene3D" id="3.90.20.20">
    <property type="match status" value="1"/>
</dbReference>
<dbReference type="AlphaFoldDB" id="E7FU48"/>
<dbReference type="SUPFAM" id="SSF58014">
    <property type="entry name" value="Coiled-coil domain of nucleotide exchange factor GrpE"/>
    <property type="match status" value="1"/>
</dbReference>
<evidence type="ECO:0000313" key="15">
    <source>
        <dbReference type="Proteomes" id="UP000003028"/>
    </source>
</evidence>
<dbReference type="PANTHER" id="PTHR21237:SF23">
    <property type="entry name" value="GRPE PROTEIN HOMOLOG, MITOCHONDRIAL"/>
    <property type="match status" value="1"/>
</dbReference>
<dbReference type="HAMAP" id="MF_01151">
    <property type="entry name" value="GrpE"/>
    <property type="match status" value="1"/>
</dbReference>
<comment type="subunit">
    <text evidence="3 10">Homodimer.</text>
</comment>
<dbReference type="EMBL" id="ACLK02000001">
    <property type="protein sequence ID" value="EFY09359.1"/>
    <property type="molecule type" value="Genomic_DNA"/>
</dbReference>
<accession>E7FU48</accession>
<reference evidence="14" key="1">
    <citation type="submission" date="2011-01" db="EMBL/GenBank/DDBJ databases">
        <authorList>
            <person name="Muzny D."/>
            <person name="Qin X."/>
            <person name="Buhay C."/>
            <person name="Dugan-Rocha S."/>
            <person name="Ding Y."/>
            <person name="Chen G."/>
            <person name="Hawes A."/>
            <person name="Holder M."/>
            <person name="Jhangiani S."/>
            <person name="Johnson A."/>
            <person name="Khan Z."/>
            <person name="Li Z."/>
            <person name="Liu W."/>
            <person name="Liu X."/>
            <person name="Perez L."/>
            <person name="Shen H."/>
            <person name="Wang Q."/>
            <person name="Watt J."/>
            <person name="Xi L."/>
            <person name="Xin Y."/>
            <person name="Zhou J."/>
            <person name="Deng J."/>
            <person name="Jiang H."/>
            <person name="Liu Y."/>
            <person name="Qu J."/>
            <person name="Song X.-Z."/>
            <person name="Zhang L."/>
            <person name="Villasana D."/>
            <person name="Johnson A."/>
            <person name="Liu J."/>
            <person name="Liyanage D."/>
            <person name="Lorensuhewa L."/>
            <person name="Robinson T."/>
            <person name="Song A."/>
            <person name="Song B.-B."/>
            <person name="Dinh H."/>
            <person name="Thornton R."/>
            <person name="Coyle M."/>
            <person name="Francisco L."/>
            <person name="Jackson L."/>
            <person name="Javaid M."/>
            <person name="Korchina V."/>
            <person name="Kovar C."/>
            <person name="Mata R."/>
            <person name="Mathew T."/>
            <person name="Ngo R."/>
            <person name="Nguyen L."/>
            <person name="Nguyen N."/>
            <person name="Okwuonu G."/>
            <person name="Ongeri F."/>
            <person name="Pham C."/>
            <person name="Simmons D."/>
            <person name="Wilczek-Boney K."/>
            <person name="Hale W."/>
            <person name="Jakkamsetti A."/>
            <person name="Pham P."/>
            <person name="Ruth R."/>
            <person name="San Lucas F."/>
            <person name="Warren J."/>
            <person name="Zhang J."/>
            <person name="Zhao Z."/>
            <person name="Zhou C."/>
            <person name="Zhu D."/>
            <person name="Lee S."/>
            <person name="Bess C."/>
            <person name="Blankenburg K."/>
            <person name="Forbes L."/>
            <person name="Fu Q."/>
            <person name="Gubbala S."/>
            <person name="Hirani K."/>
            <person name="Jayaseelan J.C."/>
            <person name="Lara F."/>
            <person name="Munidasa M."/>
            <person name="Palculict T."/>
            <person name="Patil S."/>
            <person name="Pu L.-L."/>
            <person name="Saada N."/>
            <person name="Tang L."/>
            <person name="Weissenberger G."/>
            <person name="Zhu Y."/>
            <person name="Hemphill L."/>
            <person name="Shang Y."/>
            <person name="Youmans B."/>
            <person name="Ayvaz T."/>
            <person name="Ross M."/>
            <person name="Santibanez J."/>
            <person name="Aqrawi P."/>
            <person name="Gross S."/>
            <person name="Joshi V."/>
            <person name="Fowler G."/>
            <person name="Nazareth L."/>
            <person name="Reid J."/>
            <person name="Worley K."/>
            <person name="Petrosino J."/>
            <person name="Highlander S."/>
            <person name="Gibbs R."/>
        </authorList>
    </citation>
    <scope>NUCLEOTIDE SEQUENCE [LARGE SCALE GENOMIC DNA]</scope>
    <source>
        <strain evidence="14">ATCC 19414</strain>
    </source>
</reference>
<organism evidence="14 15">
    <name type="scientific">Erysipelothrix rhusiopathiae ATCC 19414</name>
    <dbReference type="NCBI Taxonomy" id="525280"/>
    <lineage>
        <taxon>Bacteria</taxon>
        <taxon>Bacillati</taxon>
        <taxon>Bacillota</taxon>
        <taxon>Erysipelotrichia</taxon>
        <taxon>Erysipelotrichales</taxon>
        <taxon>Erysipelotrichaceae</taxon>
        <taxon>Erysipelothrix</taxon>
    </lineage>
</organism>
<evidence type="ECO:0000256" key="13">
    <source>
        <dbReference type="SAM" id="MobiDB-lite"/>
    </source>
</evidence>
<dbReference type="Pfam" id="PF01025">
    <property type="entry name" value="GrpE"/>
    <property type="match status" value="1"/>
</dbReference>
<comment type="similarity">
    <text evidence="2 10 12">Belongs to the GrpE family.</text>
</comment>
<evidence type="ECO:0000256" key="2">
    <source>
        <dbReference type="ARBA" id="ARBA00009054"/>
    </source>
</evidence>
<keyword evidence="6 10" id="KW-0143">Chaperone</keyword>
<dbReference type="GO" id="GO:0000774">
    <property type="term" value="F:adenyl-nucleotide exchange factor activity"/>
    <property type="evidence" value="ECO:0007669"/>
    <property type="project" value="InterPro"/>
</dbReference>
<keyword evidence="5 10" id="KW-0346">Stress response</keyword>
<dbReference type="GO" id="GO:0005737">
    <property type="term" value="C:cytoplasm"/>
    <property type="evidence" value="ECO:0007669"/>
    <property type="project" value="UniProtKB-SubCell"/>
</dbReference>
<evidence type="ECO:0000256" key="9">
    <source>
        <dbReference type="ARBA" id="ARBA00076414"/>
    </source>
</evidence>
<dbReference type="STRING" id="1648.A2I91_06650"/>
<dbReference type="Proteomes" id="UP000003028">
    <property type="component" value="Unassembled WGS sequence"/>
</dbReference>
<comment type="subcellular location">
    <subcellularLocation>
        <location evidence="1 10">Cytoplasm</location>
    </subcellularLocation>
</comment>
<dbReference type="GO" id="GO:0042803">
    <property type="term" value="F:protein homodimerization activity"/>
    <property type="evidence" value="ECO:0007669"/>
    <property type="project" value="InterPro"/>
</dbReference>
<sequence>MMSKMNKTAEEFNEEVQLEQEVEATDSEELETSNSENEASETDEAIDENEALRKEIETLKNDYFKMLADTENLKKRLQREHDQLRKYRIQGFAADVLPVLDNLERALKQETTDEALREGVQMIYDQLMASLKAEGVEPINALNQPFDPNIHQAMMTEEKEGVESNIVIEEFQKGYMLKDRILRASLVKVSL</sequence>
<dbReference type="SUPFAM" id="SSF51064">
    <property type="entry name" value="Head domain of nucleotide exchange factor GrpE"/>
    <property type="match status" value="1"/>
</dbReference>
<evidence type="ECO:0000256" key="7">
    <source>
        <dbReference type="ARBA" id="ARBA00053401"/>
    </source>
</evidence>
<feature type="compositionally biased region" description="Acidic residues" evidence="13">
    <location>
        <begin position="38"/>
        <end position="49"/>
    </location>
</feature>
<dbReference type="InterPro" id="IPR009012">
    <property type="entry name" value="GrpE_head"/>
</dbReference>
<dbReference type="NCBIfam" id="NF010738">
    <property type="entry name" value="PRK14140.1"/>
    <property type="match status" value="1"/>
</dbReference>